<evidence type="ECO:0000259" key="1">
    <source>
        <dbReference type="Pfam" id="PF00535"/>
    </source>
</evidence>
<dbReference type="RefSeq" id="WP_187020404.1">
    <property type="nucleotide sequence ID" value="NZ_JACRUK010000047.1"/>
</dbReference>
<comment type="caution">
    <text evidence="2">The sequence shown here is derived from an EMBL/GenBank/DDBJ whole genome shotgun (WGS) entry which is preliminary data.</text>
</comment>
<keyword evidence="3" id="KW-1185">Reference proteome</keyword>
<accession>A0A923SGE2</accession>
<dbReference type="AlphaFoldDB" id="A0A923SGE2"/>
<dbReference type="Pfam" id="PF00535">
    <property type="entry name" value="Glycos_transf_2"/>
    <property type="match status" value="1"/>
</dbReference>
<dbReference type="InterPro" id="IPR029044">
    <property type="entry name" value="Nucleotide-diphossugar_trans"/>
</dbReference>
<evidence type="ECO:0000313" key="3">
    <source>
        <dbReference type="Proteomes" id="UP000641454"/>
    </source>
</evidence>
<feature type="domain" description="Glycosyltransferase 2-like" evidence="1">
    <location>
        <begin position="3"/>
        <end position="142"/>
    </location>
</feature>
<reference evidence="2 3" key="1">
    <citation type="submission" date="2020-08" db="EMBL/GenBank/DDBJ databases">
        <title>Description of novel Flavobacterium F-392 isolate.</title>
        <authorList>
            <person name="Saticioglu I.B."/>
            <person name="Duman M."/>
            <person name="Altun S."/>
        </authorList>
    </citation>
    <scope>NUCLEOTIDE SEQUENCE [LARGE SCALE GENOMIC DNA]</scope>
    <source>
        <strain evidence="2 3">F-392</strain>
    </source>
</reference>
<dbReference type="EMBL" id="JACRUL010000045">
    <property type="protein sequence ID" value="MBC5845606.1"/>
    <property type="molecule type" value="Genomic_DNA"/>
</dbReference>
<dbReference type="SUPFAM" id="SSF53448">
    <property type="entry name" value="Nucleotide-diphospho-sugar transferases"/>
    <property type="match status" value="1"/>
</dbReference>
<sequence length="295" mass="34430">MLSILIPIYNYNAFPLVQELHKQCAESNIDFEIICIDDASILYVEANTAVTTLSHCKLIILQKNIGRSQIRNLLASQSQHDWLLFLDCDTYPTDDAFIAKYLNFIIAGGHHVFFGGLAYAKNKPKTNQLLRWIYGKSREEIPLKIRKKNPYQTALVSNVTIHKTIFETITFHENIKNYGYEDYFFIQELKMNLIPVLPVENPVLHLNLETSVVYLQKTKTALETLFQISKKNNTTINTPLIKTYKKLERLRITALFSFFFQKTKTRLERQLLSKKPSLFVFDLYKIGYFCFLNHQ</sequence>
<dbReference type="InterPro" id="IPR001173">
    <property type="entry name" value="Glyco_trans_2-like"/>
</dbReference>
<protein>
    <submittedName>
        <fullName evidence="2">Glycosyltransferase family 2 protein</fullName>
    </submittedName>
</protein>
<dbReference type="Proteomes" id="UP000641454">
    <property type="component" value="Unassembled WGS sequence"/>
</dbReference>
<evidence type="ECO:0000313" key="2">
    <source>
        <dbReference type="EMBL" id="MBC5845606.1"/>
    </source>
</evidence>
<organism evidence="2 3">
    <name type="scientific">Flavobacterium muglaense</name>
    <dbReference type="NCBI Taxonomy" id="2764716"/>
    <lineage>
        <taxon>Bacteria</taxon>
        <taxon>Pseudomonadati</taxon>
        <taxon>Bacteroidota</taxon>
        <taxon>Flavobacteriia</taxon>
        <taxon>Flavobacteriales</taxon>
        <taxon>Flavobacteriaceae</taxon>
        <taxon>Flavobacterium</taxon>
    </lineage>
</organism>
<dbReference type="Gene3D" id="3.90.550.10">
    <property type="entry name" value="Spore Coat Polysaccharide Biosynthesis Protein SpsA, Chain A"/>
    <property type="match status" value="1"/>
</dbReference>
<dbReference type="CDD" id="cd00761">
    <property type="entry name" value="Glyco_tranf_GTA_type"/>
    <property type="match status" value="1"/>
</dbReference>
<gene>
    <name evidence="2" type="ORF">H8R25_14330</name>
</gene>
<name>A0A923SGE2_9FLAO</name>
<proteinExistence type="predicted"/>